<dbReference type="Pfam" id="PF02780">
    <property type="entry name" value="Transketolase_C"/>
    <property type="match status" value="1"/>
</dbReference>
<dbReference type="CDD" id="cd07033">
    <property type="entry name" value="TPP_PYR_DXS_TK_like"/>
    <property type="match status" value="1"/>
</dbReference>
<dbReference type="GO" id="GO:0030976">
    <property type="term" value="F:thiamine pyrophosphate binding"/>
    <property type="evidence" value="ECO:0007669"/>
    <property type="project" value="TreeGrafter"/>
</dbReference>
<dbReference type="NCBIfam" id="NF004559">
    <property type="entry name" value="PRK05899.2-5"/>
    <property type="match status" value="1"/>
</dbReference>
<evidence type="ECO:0000256" key="5">
    <source>
        <dbReference type="ARBA" id="ARBA00001964"/>
    </source>
</evidence>
<dbReference type="FunFam" id="3.40.50.970:FF:000129">
    <property type="entry name" value="Transketolase"/>
    <property type="match status" value="1"/>
</dbReference>
<dbReference type="SUPFAM" id="SSF52518">
    <property type="entry name" value="Thiamin diphosphate-binding fold (THDP-binding)"/>
    <property type="match status" value="2"/>
</dbReference>
<dbReference type="CDD" id="cd02012">
    <property type="entry name" value="TPP_TK"/>
    <property type="match status" value="1"/>
</dbReference>
<dbReference type="PANTHER" id="PTHR43195">
    <property type="entry name" value="TRANSKETOLASE"/>
    <property type="match status" value="1"/>
</dbReference>
<comment type="cofactor">
    <cofactor evidence="3">
        <name>Co(2+)</name>
        <dbReference type="ChEBI" id="CHEBI:48828"/>
    </cofactor>
</comment>
<keyword evidence="10" id="KW-0479">Metal-binding</keyword>
<dbReference type="AlphaFoldDB" id="A0A3M7PK90"/>
<evidence type="ECO:0000313" key="15">
    <source>
        <dbReference type="EMBL" id="RMZ99492.1"/>
    </source>
</evidence>
<evidence type="ECO:0000259" key="14">
    <source>
        <dbReference type="SMART" id="SM00861"/>
    </source>
</evidence>
<comment type="cofactor">
    <cofactor evidence="2">
        <name>Mn(2+)</name>
        <dbReference type="ChEBI" id="CHEBI:29035"/>
    </cofactor>
</comment>
<comment type="subunit">
    <text evidence="7">Homodimer.</text>
</comment>
<dbReference type="GO" id="GO:0046872">
    <property type="term" value="F:metal ion binding"/>
    <property type="evidence" value="ECO:0007669"/>
    <property type="project" value="UniProtKB-KW"/>
</dbReference>
<dbReference type="Proteomes" id="UP000276133">
    <property type="component" value="Unassembled WGS sequence"/>
</dbReference>
<keyword evidence="12" id="KW-0460">Magnesium</keyword>
<dbReference type="Pfam" id="PF00456">
    <property type="entry name" value="Transketolase_N"/>
    <property type="match status" value="1"/>
</dbReference>
<dbReference type="SUPFAM" id="SSF52922">
    <property type="entry name" value="TK C-terminal domain-like"/>
    <property type="match status" value="1"/>
</dbReference>
<keyword evidence="16" id="KW-1185">Reference proteome</keyword>
<dbReference type="SMART" id="SM00861">
    <property type="entry name" value="Transket_pyr"/>
    <property type="match status" value="1"/>
</dbReference>
<evidence type="ECO:0000256" key="10">
    <source>
        <dbReference type="ARBA" id="ARBA00022723"/>
    </source>
</evidence>
<evidence type="ECO:0000256" key="13">
    <source>
        <dbReference type="ARBA" id="ARBA00023052"/>
    </source>
</evidence>
<dbReference type="Gene3D" id="3.40.50.920">
    <property type="match status" value="1"/>
</dbReference>
<gene>
    <name evidence="15" type="ORF">BpHYR1_045420</name>
</gene>
<dbReference type="PROSITE" id="PS00802">
    <property type="entry name" value="TRANSKETOLASE_2"/>
    <property type="match status" value="1"/>
</dbReference>
<feature type="domain" description="Transketolase-like pyrimidine-binding" evidence="14">
    <location>
        <begin position="338"/>
        <end position="502"/>
    </location>
</feature>
<evidence type="ECO:0000256" key="1">
    <source>
        <dbReference type="ARBA" id="ARBA00001913"/>
    </source>
</evidence>
<comment type="cofactor">
    <cofactor evidence="5">
        <name>thiamine diphosphate</name>
        <dbReference type="ChEBI" id="CHEBI:58937"/>
    </cofactor>
</comment>
<evidence type="ECO:0000256" key="12">
    <source>
        <dbReference type="ARBA" id="ARBA00022842"/>
    </source>
</evidence>
<dbReference type="InterPro" id="IPR029061">
    <property type="entry name" value="THDP-binding"/>
</dbReference>
<dbReference type="InterPro" id="IPR033248">
    <property type="entry name" value="Transketolase_C"/>
</dbReference>
<comment type="cofactor">
    <cofactor evidence="1">
        <name>Ca(2+)</name>
        <dbReference type="ChEBI" id="CHEBI:29108"/>
    </cofactor>
</comment>
<dbReference type="Gene3D" id="3.40.50.970">
    <property type="match status" value="2"/>
</dbReference>
<dbReference type="InterPro" id="IPR009014">
    <property type="entry name" value="Transketo_C/PFOR_II"/>
</dbReference>
<dbReference type="InterPro" id="IPR020826">
    <property type="entry name" value="Transketolase_BS"/>
</dbReference>
<sequence>MFKKILNSFKYNQIFERKMSSVNAQTLETLSDIAHRLRIHSIEATSASNSGHPSSCSSIAEIMSVLFFNQMKYDVQEPRHRANDRLILSKGHAAPVLYAAWAEAGAFPVSELKNLRKLDNPLEGHPTPKLNFVDVATGSLGQGLSCAAGMAYAGKYFDKADYRVYCICGDGESAEGSIWEAFAFASHYKLDNLVNIIDVNRLGQSEATMYQHDMDVYQKKVEAFGWHAIVVDGHNIEQVIKALDTASQVKGKPCCIIAKTYKGKFFPEIEDHQSWHGKPLGKQTQEVVEAIRKMIKSPTTKLGHELLPIKAPTAVVQPTNLANIKLATPPSYKLGDQVATRLAYGTGLTKLGQANPHVVALDGDVKNSTYSIKFKEAFPDRFVECFIAEQNLAGVSIGVACRDRTVAFASTFAAFWSRAFDQIRMGAISQTNANFSGSHVGCSIGEDGASQMALEDLAMFRSVAGSTVFYPSDAVSTERAIELAANTKGICYIRTSRPNTSVIYENNEVFEIGKAKVVLKSDSDYATIVSGGVTLHEAIKAANLLKQQGKSIRIIDLFTVKPVDWQTILENVKQTGNRIVTVEDHYAEGGIGETVAAALLTNAPGQSFNFRKLYVKSIPISGQPQELLERFEIDSNAIIKAVQSF</sequence>
<accession>A0A3M7PK90</accession>
<comment type="caution">
    <text evidence="15">The sequence shown here is derived from an EMBL/GenBank/DDBJ whole genome shotgun (WGS) entry which is preliminary data.</text>
</comment>
<name>A0A3M7PK90_BRAPC</name>
<keyword evidence="9" id="KW-0808">Transferase</keyword>
<dbReference type="InterPro" id="IPR005475">
    <property type="entry name" value="Transketolase-like_Pyr-bd"/>
</dbReference>
<dbReference type="InterPro" id="IPR005474">
    <property type="entry name" value="Transketolase_N"/>
</dbReference>
<evidence type="ECO:0000256" key="8">
    <source>
        <dbReference type="ARBA" id="ARBA00013152"/>
    </source>
</evidence>
<keyword evidence="11" id="KW-0106">Calcium</keyword>
<evidence type="ECO:0000256" key="3">
    <source>
        <dbReference type="ARBA" id="ARBA00001941"/>
    </source>
</evidence>
<keyword evidence="13" id="KW-0786">Thiamine pyrophosphate</keyword>
<reference evidence="15 16" key="1">
    <citation type="journal article" date="2018" name="Sci. Rep.">
        <title>Genomic signatures of local adaptation to the degree of environmental predictability in rotifers.</title>
        <authorList>
            <person name="Franch-Gras L."/>
            <person name="Hahn C."/>
            <person name="Garcia-Roger E.M."/>
            <person name="Carmona M.J."/>
            <person name="Serra M."/>
            <person name="Gomez A."/>
        </authorList>
    </citation>
    <scope>NUCLEOTIDE SEQUENCE [LARGE SCALE GENOMIC DNA]</scope>
    <source>
        <strain evidence="15">HYR1</strain>
    </source>
</reference>
<dbReference type="EC" id="2.2.1.1" evidence="8"/>
<organism evidence="15 16">
    <name type="scientific">Brachionus plicatilis</name>
    <name type="common">Marine rotifer</name>
    <name type="synonym">Brachionus muelleri</name>
    <dbReference type="NCBI Taxonomy" id="10195"/>
    <lineage>
        <taxon>Eukaryota</taxon>
        <taxon>Metazoa</taxon>
        <taxon>Spiralia</taxon>
        <taxon>Gnathifera</taxon>
        <taxon>Rotifera</taxon>
        <taxon>Eurotatoria</taxon>
        <taxon>Monogononta</taxon>
        <taxon>Pseudotrocha</taxon>
        <taxon>Ploima</taxon>
        <taxon>Brachionidae</taxon>
        <taxon>Brachionus</taxon>
    </lineage>
</organism>
<evidence type="ECO:0000256" key="9">
    <source>
        <dbReference type="ARBA" id="ARBA00022679"/>
    </source>
</evidence>
<evidence type="ECO:0000256" key="7">
    <source>
        <dbReference type="ARBA" id="ARBA00011738"/>
    </source>
</evidence>
<dbReference type="EMBL" id="REGN01010203">
    <property type="protein sequence ID" value="RMZ99492.1"/>
    <property type="molecule type" value="Genomic_DNA"/>
</dbReference>
<evidence type="ECO:0000256" key="6">
    <source>
        <dbReference type="ARBA" id="ARBA00007131"/>
    </source>
</evidence>
<protein>
    <recommendedName>
        <fullName evidence="8">transketolase</fullName>
        <ecNumber evidence="8">2.2.1.1</ecNumber>
    </recommendedName>
</protein>
<comment type="cofactor">
    <cofactor evidence="4">
        <name>Mg(2+)</name>
        <dbReference type="ChEBI" id="CHEBI:18420"/>
    </cofactor>
</comment>
<proteinExistence type="inferred from homology"/>
<dbReference type="OrthoDB" id="10267175at2759"/>
<evidence type="ECO:0000256" key="4">
    <source>
        <dbReference type="ARBA" id="ARBA00001946"/>
    </source>
</evidence>
<comment type="similarity">
    <text evidence="6">Belongs to the transketolase family.</text>
</comment>
<dbReference type="PANTHER" id="PTHR43195:SF1">
    <property type="entry name" value="FI06132P-RELATED"/>
    <property type="match status" value="1"/>
</dbReference>
<evidence type="ECO:0000256" key="11">
    <source>
        <dbReference type="ARBA" id="ARBA00022837"/>
    </source>
</evidence>
<dbReference type="GO" id="GO:0005737">
    <property type="term" value="C:cytoplasm"/>
    <property type="evidence" value="ECO:0007669"/>
    <property type="project" value="UniProtKB-ARBA"/>
</dbReference>
<dbReference type="STRING" id="10195.A0A3M7PK90"/>
<dbReference type="GO" id="GO:0004802">
    <property type="term" value="F:transketolase activity"/>
    <property type="evidence" value="ECO:0007669"/>
    <property type="project" value="UniProtKB-EC"/>
</dbReference>
<evidence type="ECO:0000256" key="2">
    <source>
        <dbReference type="ARBA" id="ARBA00001936"/>
    </source>
</evidence>
<evidence type="ECO:0000313" key="16">
    <source>
        <dbReference type="Proteomes" id="UP000276133"/>
    </source>
</evidence>
<dbReference type="InterPro" id="IPR051424">
    <property type="entry name" value="Transketolase-like"/>
</dbReference>
<dbReference type="FunFam" id="3.40.50.970:FF:000033">
    <property type="entry name" value="Transketolase isoform 1"/>
    <property type="match status" value="1"/>
</dbReference>
<dbReference type="Pfam" id="PF02779">
    <property type="entry name" value="Transket_pyr"/>
    <property type="match status" value="1"/>
</dbReference>